<dbReference type="GO" id="GO:0000271">
    <property type="term" value="P:polysaccharide biosynthetic process"/>
    <property type="evidence" value="ECO:0007669"/>
    <property type="project" value="InterPro"/>
</dbReference>
<feature type="transmembrane region" description="Helical" evidence="6">
    <location>
        <begin position="128"/>
        <end position="147"/>
    </location>
</feature>
<comment type="caution">
    <text evidence="8">The sequence shown here is derived from an EMBL/GenBank/DDBJ whole genome shotgun (WGS) entry which is preliminary data.</text>
</comment>
<keyword evidence="4 6" id="KW-1133">Transmembrane helix</keyword>
<dbReference type="InterPro" id="IPR051401">
    <property type="entry name" value="GtrA_CellWall_Glycosyl"/>
</dbReference>
<accession>A0A0F9LK93</accession>
<evidence type="ECO:0000256" key="5">
    <source>
        <dbReference type="ARBA" id="ARBA00023136"/>
    </source>
</evidence>
<evidence type="ECO:0000313" key="8">
    <source>
        <dbReference type="EMBL" id="KKM27870.1"/>
    </source>
</evidence>
<feature type="transmembrane region" description="Helical" evidence="6">
    <location>
        <begin position="53"/>
        <end position="78"/>
    </location>
</feature>
<dbReference type="InterPro" id="IPR007267">
    <property type="entry name" value="GtrA_DPMS_TM"/>
</dbReference>
<dbReference type="EMBL" id="LAZR01012241">
    <property type="protein sequence ID" value="KKM27870.1"/>
    <property type="molecule type" value="Genomic_DNA"/>
</dbReference>
<evidence type="ECO:0000256" key="6">
    <source>
        <dbReference type="SAM" id="Phobius"/>
    </source>
</evidence>
<dbReference type="PANTHER" id="PTHR38459">
    <property type="entry name" value="PROPHAGE BACTOPRENOL-LINKED GLUCOSE TRANSLOCASE HOMOLOG"/>
    <property type="match status" value="1"/>
</dbReference>
<comment type="subcellular location">
    <subcellularLocation>
        <location evidence="1">Membrane</location>
        <topology evidence="1">Multi-pass membrane protein</topology>
    </subcellularLocation>
</comment>
<organism evidence="8">
    <name type="scientific">marine sediment metagenome</name>
    <dbReference type="NCBI Taxonomy" id="412755"/>
    <lineage>
        <taxon>unclassified sequences</taxon>
        <taxon>metagenomes</taxon>
        <taxon>ecological metagenomes</taxon>
    </lineage>
</organism>
<evidence type="ECO:0000256" key="4">
    <source>
        <dbReference type="ARBA" id="ARBA00022989"/>
    </source>
</evidence>
<feature type="domain" description="GtrA/DPMS transmembrane" evidence="7">
    <location>
        <begin position="29"/>
        <end position="147"/>
    </location>
</feature>
<reference evidence="8" key="1">
    <citation type="journal article" date="2015" name="Nature">
        <title>Complex archaea that bridge the gap between prokaryotes and eukaryotes.</title>
        <authorList>
            <person name="Spang A."/>
            <person name="Saw J.H."/>
            <person name="Jorgensen S.L."/>
            <person name="Zaremba-Niedzwiedzka K."/>
            <person name="Martijn J."/>
            <person name="Lind A.E."/>
            <person name="van Eijk R."/>
            <person name="Schleper C."/>
            <person name="Guy L."/>
            <person name="Ettema T.J."/>
        </authorList>
    </citation>
    <scope>NUCLEOTIDE SEQUENCE</scope>
</reference>
<evidence type="ECO:0000259" key="7">
    <source>
        <dbReference type="Pfam" id="PF04138"/>
    </source>
</evidence>
<evidence type="ECO:0000256" key="1">
    <source>
        <dbReference type="ARBA" id="ARBA00004141"/>
    </source>
</evidence>
<dbReference type="Pfam" id="PF04138">
    <property type="entry name" value="GtrA_DPMS_TM"/>
    <property type="match status" value="1"/>
</dbReference>
<dbReference type="PANTHER" id="PTHR38459:SF1">
    <property type="entry name" value="PROPHAGE BACTOPRENOL-LINKED GLUCOSE TRANSLOCASE HOMOLOG"/>
    <property type="match status" value="1"/>
</dbReference>
<name>A0A0F9LK93_9ZZZZ</name>
<evidence type="ECO:0000256" key="3">
    <source>
        <dbReference type="ARBA" id="ARBA00022692"/>
    </source>
</evidence>
<feature type="transmembrane region" description="Helical" evidence="6">
    <location>
        <begin position="98"/>
        <end position="116"/>
    </location>
</feature>
<gene>
    <name evidence="8" type="ORF">LCGC14_1570360</name>
</gene>
<comment type="similarity">
    <text evidence="2">Belongs to the GtrA family.</text>
</comment>
<proteinExistence type="inferred from homology"/>
<evidence type="ECO:0000256" key="2">
    <source>
        <dbReference type="ARBA" id="ARBA00009399"/>
    </source>
</evidence>
<dbReference type="GO" id="GO:0005886">
    <property type="term" value="C:plasma membrane"/>
    <property type="evidence" value="ECO:0007669"/>
    <property type="project" value="TreeGrafter"/>
</dbReference>
<feature type="transmembrane region" description="Helical" evidence="6">
    <location>
        <begin position="27"/>
        <end position="47"/>
    </location>
</feature>
<protein>
    <recommendedName>
        <fullName evidence="7">GtrA/DPMS transmembrane domain-containing protein</fullName>
    </recommendedName>
</protein>
<dbReference type="AlphaFoldDB" id="A0A0F9LK93"/>
<sequence length="156" mass="18152">MTLLLGGFRNKMFADVIFIIFNKLSGFIKYGLVGSVGFGIHLIVLWFCTDQLQLWYMWSAVIAIVVAALNNYILNYLWTFKDKKGNINNKFFGYFKYLLGRAFTEGLYLILLYGMVEWIGFHYMTSAILVQVLTAVVGYIIALKWIWRKRKDKCSL</sequence>
<keyword evidence="5 6" id="KW-0472">Membrane</keyword>
<keyword evidence="3 6" id="KW-0812">Transmembrane</keyword>